<dbReference type="Pfam" id="PF00731">
    <property type="entry name" value="AIRC"/>
    <property type="match status" value="1"/>
</dbReference>
<dbReference type="EMBL" id="MLJW01000043">
    <property type="protein sequence ID" value="OIR06526.1"/>
    <property type="molecule type" value="Genomic_DNA"/>
</dbReference>
<protein>
    <submittedName>
        <fullName evidence="2">AIR carboxylase</fullName>
    </submittedName>
</protein>
<dbReference type="GO" id="GO:0016787">
    <property type="term" value="F:hydrolase activity"/>
    <property type="evidence" value="ECO:0007669"/>
    <property type="project" value="InterPro"/>
</dbReference>
<proteinExistence type="predicted"/>
<gene>
    <name evidence="2" type="ORF">GALL_114440</name>
</gene>
<organism evidence="2">
    <name type="scientific">mine drainage metagenome</name>
    <dbReference type="NCBI Taxonomy" id="410659"/>
    <lineage>
        <taxon>unclassified sequences</taxon>
        <taxon>metagenomes</taxon>
        <taxon>ecological metagenomes</taxon>
    </lineage>
</organism>
<evidence type="ECO:0000259" key="1">
    <source>
        <dbReference type="SMART" id="SM01001"/>
    </source>
</evidence>
<dbReference type="NCBIfam" id="NF033503">
    <property type="entry name" value="LarB"/>
    <property type="match status" value="1"/>
</dbReference>
<dbReference type="InterPro" id="IPR000031">
    <property type="entry name" value="PurE_dom"/>
</dbReference>
<sequence>MTDIDLDFSRPERTGMPEIVYGQSKSAEQLRAIARSHADRRSNLLITRCSPAQVEGIDGEYDPVARTFVKLHDIPAPAGGPVGVVYAGSSDAPVAREALVTLHYLGCTALEFGDCGVAGIHRLLKHRDRLAQCRILICLAGFEGALPSVLGGLMPQPIIAVPTSVGYGVAEGGRAALHAMLASCAPGIVVVNIDNGCGAAMAARRWLGVASA</sequence>
<accession>A0A1J5T2X4</accession>
<dbReference type="SMART" id="SM01001">
    <property type="entry name" value="AIRC"/>
    <property type="match status" value="1"/>
</dbReference>
<dbReference type="GO" id="GO:0006189">
    <property type="term" value="P:'de novo' IMP biosynthetic process"/>
    <property type="evidence" value="ECO:0007669"/>
    <property type="project" value="InterPro"/>
</dbReference>
<dbReference type="AlphaFoldDB" id="A0A1J5T2X4"/>
<dbReference type="PANTHER" id="PTHR43064:SF1">
    <property type="entry name" value="SLL1489 PROTEIN"/>
    <property type="match status" value="1"/>
</dbReference>
<name>A0A1J5T2X4_9ZZZZ</name>
<dbReference type="Gene3D" id="3.40.50.1970">
    <property type="match status" value="1"/>
</dbReference>
<evidence type="ECO:0000313" key="2">
    <source>
        <dbReference type="EMBL" id="OIR06526.1"/>
    </source>
</evidence>
<dbReference type="InterPro" id="IPR039476">
    <property type="entry name" value="P2CMN_synthase_LarB"/>
</dbReference>
<dbReference type="SUPFAM" id="SSF52255">
    <property type="entry name" value="N5-CAIR mutase (phosphoribosylaminoimidazole carboxylase, PurE)"/>
    <property type="match status" value="1"/>
</dbReference>
<feature type="domain" description="PurE" evidence="1">
    <location>
        <begin position="80"/>
        <end position="212"/>
    </location>
</feature>
<comment type="caution">
    <text evidence="2">The sequence shown here is derived from an EMBL/GenBank/DDBJ whole genome shotgun (WGS) entry which is preliminary data.</text>
</comment>
<reference evidence="2" key="1">
    <citation type="submission" date="2016-10" db="EMBL/GenBank/DDBJ databases">
        <title>Sequence of Gallionella enrichment culture.</title>
        <authorList>
            <person name="Poehlein A."/>
            <person name="Muehling M."/>
            <person name="Daniel R."/>
        </authorList>
    </citation>
    <scope>NUCLEOTIDE SEQUENCE</scope>
</reference>
<dbReference type="PANTHER" id="PTHR43064">
    <property type="entry name" value="PHOSPHORIBOSYLAMINOIMIDAZOLE CARBOXYLASE-RELATED"/>
    <property type="match status" value="1"/>
</dbReference>